<dbReference type="GO" id="GO:0016747">
    <property type="term" value="F:acyltransferase activity, transferring groups other than amino-acyl groups"/>
    <property type="evidence" value="ECO:0007669"/>
    <property type="project" value="InterPro"/>
</dbReference>
<name>A0A3E4Z4T3_9BACT</name>
<proteinExistence type="predicted"/>
<feature type="transmembrane region" description="Helical" evidence="1">
    <location>
        <begin position="249"/>
        <end position="267"/>
    </location>
</feature>
<keyword evidence="1" id="KW-1133">Transmembrane helix</keyword>
<reference evidence="3 4" key="1">
    <citation type="submission" date="2018-08" db="EMBL/GenBank/DDBJ databases">
        <title>A genome reference for cultivated species of the human gut microbiota.</title>
        <authorList>
            <person name="Zou Y."/>
            <person name="Xue W."/>
            <person name="Luo G."/>
        </authorList>
    </citation>
    <scope>NUCLEOTIDE SEQUENCE [LARGE SCALE GENOMIC DNA]</scope>
    <source>
        <strain evidence="3 4">OM06-2</strain>
    </source>
</reference>
<protein>
    <recommendedName>
        <fullName evidence="2">Acyltransferase 3 domain-containing protein</fullName>
    </recommendedName>
</protein>
<dbReference type="Pfam" id="PF01757">
    <property type="entry name" value="Acyl_transf_3"/>
    <property type="match status" value="1"/>
</dbReference>
<dbReference type="InterPro" id="IPR002656">
    <property type="entry name" value="Acyl_transf_3_dom"/>
</dbReference>
<evidence type="ECO:0000313" key="3">
    <source>
        <dbReference type="EMBL" id="RGM86762.1"/>
    </source>
</evidence>
<evidence type="ECO:0000313" key="4">
    <source>
        <dbReference type="Proteomes" id="UP000260814"/>
    </source>
</evidence>
<evidence type="ECO:0000256" key="1">
    <source>
        <dbReference type="SAM" id="Phobius"/>
    </source>
</evidence>
<feature type="transmembrane region" description="Helical" evidence="1">
    <location>
        <begin position="221"/>
        <end position="243"/>
    </location>
</feature>
<feature type="transmembrane region" description="Helical" evidence="1">
    <location>
        <begin position="170"/>
        <end position="186"/>
    </location>
</feature>
<feature type="transmembrane region" description="Helical" evidence="1">
    <location>
        <begin position="145"/>
        <end position="163"/>
    </location>
</feature>
<dbReference type="EMBL" id="QSTW01000024">
    <property type="protein sequence ID" value="RGM86762.1"/>
    <property type="molecule type" value="Genomic_DNA"/>
</dbReference>
<feature type="transmembrane region" description="Helical" evidence="1">
    <location>
        <begin position="192"/>
        <end position="209"/>
    </location>
</feature>
<dbReference type="Proteomes" id="UP000260814">
    <property type="component" value="Unassembled WGS sequence"/>
</dbReference>
<comment type="caution">
    <text evidence="3">The sequence shown here is derived from an EMBL/GenBank/DDBJ whole genome shotgun (WGS) entry which is preliminary data.</text>
</comment>
<accession>A0A3E4Z4T3</accession>
<gene>
    <name evidence="3" type="ORF">DXB87_14555</name>
</gene>
<feature type="transmembrane region" description="Helical" evidence="1">
    <location>
        <begin position="29"/>
        <end position="47"/>
    </location>
</feature>
<evidence type="ECO:0000259" key="2">
    <source>
        <dbReference type="Pfam" id="PF01757"/>
    </source>
</evidence>
<dbReference type="AlphaFoldDB" id="A0A3E4Z4T3"/>
<keyword evidence="1" id="KW-0812">Transmembrane</keyword>
<keyword evidence="1" id="KW-0472">Membrane</keyword>
<feature type="transmembrane region" description="Helical" evidence="1">
    <location>
        <begin position="80"/>
        <end position="104"/>
    </location>
</feature>
<organism evidence="3 4">
    <name type="scientific">Phocaeicola plebeius</name>
    <dbReference type="NCBI Taxonomy" id="310297"/>
    <lineage>
        <taxon>Bacteria</taxon>
        <taxon>Pseudomonadati</taxon>
        <taxon>Bacteroidota</taxon>
        <taxon>Bacteroidia</taxon>
        <taxon>Bacteroidales</taxon>
        <taxon>Bacteroidaceae</taxon>
        <taxon>Phocaeicola</taxon>
    </lineage>
</organism>
<sequence length="269" mass="32200">MFISGYGLSKSHYKNETFMNFLKKRIWKVYYPLLIVCIISIILYYLLPSSHLSINELQSHRLSSVIYKCHYLPLYFKETILFTLGYLDWYVLCIIIFYLFFWFSKRLIPLKNESDRFKNSILLLSMLILYYIIMHNSLDNSFAHYYRFPWAFFAGHYIATYNIYSTKERYEIGIIFGLFTLVSFLNENLIQIISWLMAISILTIVFIVNKKYYLEGKFIRILGNISYYIYLTHARIAFVVILLIGLDSLFLALFITIIISYLIYNIFNK</sequence>
<feature type="domain" description="Acyltransferase 3" evidence="2">
    <location>
        <begin position="1"/>
        <end position="264"/>
    </location>
</feature>
<feature type="transmembrane region" description="Helical" evidence="1">
    <location>
        <begin position="116"/>
        <end position="133"/>
    </location>
</feature>